<dbReference type="eggNOG" id="KOG0078">
    <property type="taxonomic scope" value="Eukaryota"/>
</dbReference>
<keyword evidence="2" id="KW-0342">GTP-binding</keyword>
<dbReference type="SMART" id="SM00174">
    <property type="entry name" value="RHO"/>
    <property type="match status" value="1"/>
</dbReference>
<gene>
    <name evidence="4" type="ORF">NEMVEDRAFT_v1g207949</name>
</gene>
<dbReference type="InParanoid" id="A7S7D9"/>
<evidence type="ECO:0000256" key="2">
    <source>
        <dbReference type="ARBA" id="ARBA00023134"/>
    </source>
</evidence>
<dbReference type="CDD" id="cd00154">
    <property type="entry name" value="Rab"/>
    <property type="match status" value="1"/>
</dbReference>
<dbReference type="SMART" id="SM00176">
    <property type="entry name" value="RAN"/>
    <property type="match status" value="1"/>
</dbReference>
<protein>
    <submittedName>
        <fullName evidence="4">Uncharacterized protein</fullName>
    </submittedName>
</protein>
<dbReference type="FunFam" id="3.40.50.300:FF:002471">
    <property type="entry name" value="Rab family GTPase"/>
    <property type="match status" value="1"/>
</dbReference>
<dbReference type="SMART" id="SM00173">
    <property type="entry name" value="RAS"/>
    <property type="match status" value="1"/>
</dbReference>
<dbReference type="PANTHER" id="PTHR47977">
    <property type="entry name" value="RAS-RELATED PROTEIN RAB"/>
    <property type="match status" value="1"/>
</dbReference>
<dbReference type="NCBIfam" id="TIGR00231">
    <property type="entry name" value="small_GTP"/>
    <property type="match status" value="1"/>
</dbReference>
<dbReference type="AlphaFoldDB" id="A7S7D9"/>
<evidence type="ECO:0000256" key="1">
    <source>
        <dbReference type="ARBA" id="ARBA00022741"/>
    </source>
</evidence>
<evidence type="ECO:0000313" key="4">
    <source>
        <dbReference type="EMBL" id="EDO40409.1"/>
    </source>
</evidence>
<dbReference type="Gene3D" id="3.40.50.300">
    <property type="entry name" value="P-loop containing nucleotide triphosphate hydrolases"/>
    <property type="match status" value="1"/>
</dbReference>
<dbReference type="OrthoDB" id="5958037at2759"/>
<evidence type="ECO:0000256" key="3">
    <source>
        <dbReference type="SAM" id="MobiDB-lite"/>
    </source>
</evidence>
<dbReference type="STRING" id="45351.A7S7D9"/>
<dbReference type="Pfam" id="PF00071">
    <property type="entry name" value="Ras"/>
    <property type="match status" value="1"/>
</dbReference>
<dbReference type="OMA" id="NNWIEVI"/>
<dbReference type="SUPFAM" id="SSF52540">
    <property type="entry name" value="P-loop containing nucleoside triphosphate hydrolases"/>
    <property type="match status" value="1"/>
</dbReference>
<dbReference type="InterPro" id="IPR050227">
    <property type="entry name" value="Rab"/>
</dbReference>
<dbReference type="PROSITE" id="PS51421">
    <property type="entry name" value="RAS"/>
    <property type="match status" value="1"/>
</dbReference>
<dbReference type="HOGENOM" id="CLU_041217_10_6_1"/>
<dbReference type="PhylomeDB" id="A7S7D9"/>
<keyword evidence="5" id="KW-1185">Reference proteome</keyword>
<dbReference type="PROSITE" id="PS51419">
    <property type="entry name" value="RAB"/>
    <property type="match status" value="1"/>
</dbReference>
<dbReference type="GO" id="GO:0003924">
    <property type="term" value="F:GTPase activity"/>
    <property type="evidence" value="ECO:0000318"/>
    <property type="project" value="GO_Central"/>
</dbReference>
<dbReference type="Proteomes" id="UP000001593">
    <property type="component" value="Unassembled WGS sequence"/>
</dbReference>
<sequence length="206" mass="22952">MATLSSFQGHKIAIVGDSGVGKSTIFALLTGERFSSYYVKTKERAIATKLVSLPNGTQEKLQLWDTPGADETRTYTSHSIRDVKGVILVFDVSNEDTYLNVNNWIEVINTYSNEDSVPIIVIANKIDKVRNRKVKEEQVQQLGIQKGLLFLETSAKSGLNIEQIAPLMAQELQKRSTINTLESDTLSRMNNTPPKDRSIFSSCNLL</sequence>
<proteinExistence type="predicted"/>
<organism evidence="4 5">
    <name type="scientific">Nematostella vectensis</name>
    <name type="common">Starlet sea anemone</name>
    <dbReference type="NCBI Taxonomy" id="45351"/>
    <lineage>
        <taxon>Eukaryota</taxon>
        <taxon>Metazoa</taxon>
        <taxon>Cnidaria</taxon>
        <taxon>Anthozoa</taxon>
        <taxon>Hexacorallia</taxon>
        <taxon>Actiniaria</taxon>
        <taxon>Edwardsiidae</taxon>
        <taxon>Nematostella</taxon>
    </lineage>
</organism>
<evidence type="ECO:0000313" key="5">
    <source>
        <dbReference type="Proteomes" id="UP000001593"/>
    </source>
</evidence>
<accession>A7S7D9</accession>
<dbReference type="SMART" id="SM00175">
    <property type="entry name" value="RAB"/>
    <property type="match status" value="1"/>
</dbReference>
<dbReference type="KEGG" id="nve:5512091"/>
<dbReference type="EMBL" id="DS469592">
    <property type="protein sequence ID" value="EDO40409.1"/>
    <property type="molecule type" value="Genomic_DNA"/>
</dbReference>
<feature type="region of interest" description="Disordered" evidence="3">
    <location>
        <begin position="183"/>
        <end position="206"/>
    </location>
</feature>
<keyword evidence="1" id="KW-0547">Nucleotide-binding</keyword>
<dbReference type="GO" id="GO:0005525">
    <property type="term" value="F:GTP binding"/>
    <property type="evidence" value="ECO:0000318"/>
    <property type="project" value="GO_Central"/>
</dbReference>
<name>A7S7D9_NEMVE</name>
<dbReference type="InterPro" id="IPR027417">
    <property type="entry name" value="P-loop_NTPase"/>
</dbReference>
<dbReference type="InterPro" id="IPR001806">
    <property type="entry name" value="Small_GTPase"/>
</dbReference>
<dbReference type="PRINTS" id="PR00449">
    <property type="entry name" value="RASTRNSFRMNG"/>
</dbReference>
<dbReference type="GO" id="GO:0016192">
    <property type="term" value="P:vesicle-mediated transport"/>
    <property type="evidence" value="ECO:0000318"/>
    <property type="project" value="GO_Central"/>
</dbReference>
<dbReference type="InterPro" id="IPR005225">
    <property type="entry name" value="Small_GTP-bd"/>
</dbReference>
<reference evidence="4 5" key="1">
    <citation type="journal article" date="2007" name="Science">
        <title>Sea anemone genome reveals ancestral eumetazoan gene repertoire and genomic organization.</title>
        <authorList>
            <person name="Putnam N.H."/>
            <person name="Srivastava M."/>
            <person name="Hellsten U."/>
            <person name="Dirks B."/>
            <person name="Chapman J."/>
            <person name="Salamov A."/>
            <person name="Terry A."/>
            <person name="Shapiro H."/>
            <person name="Lindquist E."/>
            <person name="Kapitonov V.V."/>
            <person name="Jurka J."/>
            <person name="Genikhovich G."/>
            <person name="Grigoriev I.V."/>
            <person name="Lucas S.M."/>
            <person name="Steele R.E."/>
            <person name="Finnerty J.R."/>
            <person name="Technau U."/>
            <person name="Martindale M.Q."/>
            <person name="Rokhsar D.S."/>
        </authorList>
    </citation>
    <scope>NUCLEOTIDE SEQUENCE [LARGE SCALE GENOMIC DNA]</scope>
    <source>
        <strain evidence="5">CH2 X CH6</strain>
    </source>
</reference>